<keyword evidence="3" id="KW-1185">Reference proteome</keyword>
<evidence type="ECO:0000256" key="1">
    <source>
        <dbReference type="SAM" id="MobiDB-lite"/>
    </source>
</evidence>
<protein>
    <submittedName>
        <fullName evidence="2">Uncharacterized protein</fullName>
    </submittedName>
</protein>
<sequence length="84" mass="9169">MVNLYCPRRPFDSDQFSAQKAAKLGVEVKEGSEKDGESTLHMDIINADINIGPDEMFLGHTPDNGAAEKDHITGNKDVKPIGQD</sequence>
<proteinExistence type="predicted"/>
<dbReference type="AlphaFoldDB" id="A0A1Q5SSF7"/>
<dbReference type="Proteomes" id="UP000186955">
    <property type="component" value="Unassembled WGS sequence"/>
</dbReference>
<organism evidence="2 3">
    <name type="scientific">Penicillium subrubescens</name>
    <dbReference type="NCBI Taxonomy" id="1316194"/>
    <lineage>
        <taxon>Eukaryota</taxon>
        <taxon>Fungi</taxon>
        <taxon>Dikarya</taxon>
        <taxon>Ascomycota</taxon>
        <taxon>Pezizomycotina</taxon>
        <taxon>Eurotiomycetes</taxon>
        <taxon>Eurotiomycetidae</taxon>
        <taxon>Eurotiales</taxon>
        <taxon>Aspergillaceae</taxon>
        <taxon>Penicillium</taxon>
    </lineage>
</organism>
<feature type="region of interest" description="Disordered" evidence="1">
    <location>
        <begin position="55"/>
        <end position="84"/>
    </location>
</feature>
<accession>A0A1Q5SSF7</accession>
<evidence type="ECO:0000313" key="2">
    <source>
        <dbReference type="EMBL" id="OKO90941.1"/>
    </source>
</evidence>
<reference evidence="2 3" key="1">
    <citation type="submission" date="2016-10" db="EMBL/GenBank/DDBJ databases">
        <title>Genome sequence of the ascomycete fungus Penicillium subrubescens.</title>
        <authorList>
            <person name="De Vries R.P."/>
            <person name="Peng M."/>
            <person name="Dilokpimol A."/>
            <person name="Hilden K."/>
            <person name="Makela M.R."/>
            <person name="Grigoriev I."/>
            <person name="Riley R."/>
            <person name="Granchi Z."/>
        </authorList>
    </citation>
    <scope>NUCLEOTIDE SEQUENCE [LARGE SCALE GENOMIC DNA]</scope>
    <source>
        <strain evidence="2 3">CBS 132785</strain>
    </source>
</reference>
<comment type="caution">
    <text evidence="2">The sequence shown here is derived from an EMBL/GenBank/DDBJ whole genome shotgun (WGS) entry which is preliminary data.</text>
</comment>
<name>A0A1Q5SSF7_9EURO</name>
<evidence type="ECO:0000313" key="3">
    <source>
        <dbReference type="Proteomes" id="UP000186955"/>
    </source>
</evidence>
<gene>
    <name evidence="2" type="ORF">PENSUB_13242</name>
</gene>
<feature type="compositionally biased region" description="Basic and acidic residues" evidence="1">
    <location>
        <begin position="66"/>
        <end position="84"/>
    </location>
</feature>
<dbReference type="EMBL" id="MNBE01000756">
    <property type="protein sequence ID" value="OKO90941.1"/>
    <property type="molecule type" value="Genomic_DNA"/>
</dbReference>